<sequence>MDALLTIIVPAYNMEKTIADCLNSLIFQTERNHKIVLVNDGSTDCTEKICLEFHEHYKDLITYVYQENQGLGGARNTGMQYVRTPFFCFLDSDDWLNTRYVEKFSQLIEKIDKTPDVVFTLPWVYDSVTKRVSPWMDKDLYDRIFEVCNGTSCKKTNVIEKPELYALEVSACRKIYRTEFLQNIKFEFPKKLKWEDVPGHFELLHNANTCVALPEVGFFYRTNQGRQITSGSGVSRLDMIPIFQELLAVQEKYNFTKRERAYVLRLMLNFSLWSVDATNLQYINELLEGFHQVYQDFSEADIQQYLNSVSPDKNRDAGFLRYVIGKDYLELADYRTRGEKISDGAKISLKQGNVKKKKNNLIQGGIQCIRDHGWSYTAKRTVKRYLLREQR</sequence>
<protein>
    <submittedName>
        <fullName evidence="4">Glycosyltransferase, group 2 family protein</fullName>
        <ecNumber evidence="4">2.4.-.-</ecNumber>
    </submittedName>
</protein>
<gene>
    <name evidence="4" type="ORF">HMPREF7215_1010</name>
</gene>
<dbReference type="CDD" id="cd00761">
    <property type="entry name" value="Glyco_tranf_GTA_type"/>
    <property type="match status" value="1"/>
</dbReference>
<evidence type="ECO:0000256" key="2">
    <source>
        <dbReference type="ARBA" id="ARBA00022679"/>
    </source>
</evidence>
<evidence type="ECO:0000259" key="3">
    <source>
        <dbReference type="Pfam" id="PF00535"/>
    </source>
</evidence>
<name>A0ABP2HQB7_9BACT</name>
<keyword evidence="1 4" id="KW-0328">Glycosyltransferase</keyword>
<evidence type="ECO:0000256" key="1">
    <source>
        <dbReference type="ARBA" id="ARBA00022676"/>
    </source>
</evidence>
<dbReference type="RefSeq" id="WP_009165921.1">
    <property type="nucleotide sequence ID" value="NZ_ADFP01000124.1"/>
</dbReference>
<proteinExistence type="predicted"/>
<dbReference type="InterPro" id="IPR029044">
    <property type="entry name" value="Nucleotide-diphossugar_trans"/>
</dbReference>
<keyword evidence="5" id="KW-1185">Reference proteome</keyword>
<dbReference type="Proteomes" id="UP000006462">
    <property type="component" value="Unassembled WGS sequence"/>
</dbReference>
<organism evidence="4 5">
    <name type="scientific">Pyramidobacter piscolens W5455</name>
    <dbReference type="NCBI Taxonomy" id="352165"/>
    <lineage>
        <taxon>Bacteria</taxon>
        <taxon>Thermotogati</taxon>
        <taxon>Synergistota</taxon>
        <taxon>Synergistia</taxon>
        <taxon>Synergistales</taxon>
        <taxon>Dethiosulfovibrionaceae</taxon>
        <taxon>Pyramidobacter</taxon>
    </lineage>
</organism>
<dbReference type="EMBL" id="ADFP01000124">
    <property type="protein sequence ID" value="EFB89634.1"/>
    <property type="molecule type" value="Genomic_DNA"/>
</dbReference>
<feature type="domain" description="Glycosyltransferase 2-like" evidence="3">
    <location>
        <begin position="6"/>
        <end position="129"/>
    </location>
</feature>
<dbReference type="InterPro" id="IPR001173">
    <property type="entry name" value="Glyco_trans_2-like"/>
</dbReference>
<dbReference type="GO" id="GO:0016757">
    <property type="term" value="F:glycosyltransferase activity"/>
    <property type="evidence" value="ECO:0007669"/>
    <property type="project" value="UniProtKB-KW"/>
</dbReference>
<keyword evidence="2 4" id="KW-0808">Transferase</keyword>
<dbReference type="Gene3D" id="3.90.550.10">
    <property type="entry name" value="Spore Coat Polysaccharide Biosynthesis Protein SpsA, Chain A"/>
    <property type="match status" value="1"/>
</dbReference>
<dbReference type="Pfam" id="PF00535">
    <property type="entry name" value="Glycos_transf_2"/>
    <property type="match status" value="1"/>
</dbReference>
<reference evidence="4 5" key="1">
    <citation type="submission" date="2009-12" db="EMBL/GenBank/DDBJ databases">
        <authorList>
            <person name="Shrivastava S."/>
            <person name="Madupu R."/>
            <person name="Durkin A.S."/>
            <person name="Torralba M."/>
            <person name="Methe B."/>
            <person name="Sutton G.G."/>
            <person name="Strausberg R.L."/>
            <person name="Nelson K.E."/>
        </authorList>
    </citation>
    <scope>NUCLEOTIDE SEQUENCE [LARGE SCALE GENOMIC DNA]</scope>
    <source>
        <strain evidence="4 5">W5455</strain>
    </source>
</reference>
<accession>A0ABP2HQB7</accession>
<dbReference type="PANTHER" id="PTHR22916">
    <property type="entry name" value="GLYCOSYLTRANSFERASE"/>
    <property type="match status" value="1"/>
</dbReference>
<comment type="caution">
    <text evidence="4">The sequence shown here is derived from an EMBL/GenBank/DDBJ whole genome shotgun (WGS) entry which is preliminary data.</text>
</comment>
<dbReference type="EC" id="2.4.-.-" evidence="4"/>
<evidence type="ECO:0000313" key="5">
    <source>
        <dbReference type="Proteomes" id="UP000006462"/>
    </source>
</evidence>
<evidence type="ECO:0000313" key="4">
    <source>
        <dbReference type="EMBL" id="EFB89634.1"/>
    </source>
</evidence>
<dbReference type="PANTHER" id="PTHR22916:SF51">
    <property type="entry name" value="GLYCOSYLTRANSFERASE EPSH-RELATED"/>
    <property type="match status" value="1"/>
</dbReference>
<dbReference type="SUPFAM" id="SSF53448">
    <property type="entry name" value="Nucleotide-diphospho-sugar transferases"/>
    <property type="match status" value="1"/>
</dbReference>